<comment type="caution">
    <text evidence="1">The sequence shown here is derived from an EMBL/GenBank/DDBJ whole genome shotgun (WGS) entry which is preliminary data.</text>
</comment>
<evidence type="ECO:0000313" key="2">
    <source>
        <dbReference type="Proteomes" id="UP001055811"/>
    </source>
</evidence>
<gene>
    <name evidence="1" type="ORF">L2E82_11622</name>
</gene>
<accession>A0ACB9GDL1</accession>
<keyword evidence="2" id="KW-1185">Reference proteome</keyword>
<reference evidence="1 2" key="2">
    <citation type="journal article" date="2022" name="Mol. Ecol. Resour.">
        <title>The genomes of chicory, endive, great burdock and yacon provide insights into Asteraceae paleo-polyploidization history and plant inulin production.</title>
        <authorList>
            <person name="Fan W."/>
            <person name="Wang S."/>
            <person name="Wang H."/>
            <person name="Wang A."/>
            <person name="Jiang F."/>
            <person name="Liu H."/>
            <person name="Zhao H."/>
            <person name="Xu D."/>
            <person name="Zhang Y."/>
        </authorList>
    </citation>
    <scope>NUCLEOTIDE SEQUENCE [LARGE SCALE GENOMIC DNA]</scope>
    <source>
        <strain evidence="2">cv. Punajuju</strain>
        <tissue evidence="1">Leaves</tissue>
    </source>
</reference>
<reference evidence="2" key="1">
    <citation type="journal article" date="2022" name="Mol. Ecol. Resour.">
        <title>The genomes of chicory, endive, great burdock and yacon provide insights into Asteraceae palaeo-polyploidization history and plant inulin production.</title>
        <authorList>
            <person name="Fan W."/>
            <person name="Wang S."/>
            <person name="Wang H."/>
            <person name="Wang A."/>
            <person name="Jiang F."/>
            <person name="Liu H."/>
            <person name="Zhao H."/>
            <person name="Xu D."/>
            <person name="Zhang Y."/>
        </authorList>
    </citation>
    <scope>NUCLEOTIDE SEQUENCE [LARGE SCALE GENOMIC DNA]</scope>
    <source>
        <strain evidence="2">cv. Punajuju</strain>
    </source>
</reference>
<protein>
    <submittedName>
        <fullName evidence="1">Uncharacterized protein</fullName>
    </submittedName>
</protein>
<sequence length="971" mass="107202">MTKLKKVLEPTGRRSRAVRSAARCAKFSFPVPPSSLPLPSFIRNIYTPKILSLKLYASLILSHLIYSSFRRLPHLKFLLLSSDFPLNLRSTDLLGTKVKMAVEITEFLLAAQSADTKVRTEAEGRLRQFQEQNLPGFLLSLSLELSNDNKPLGSRRLAGIVLKNSLDAKDATTKEHLLQRWVSNDISFRSQIKGLLLNTLGSSVSEAGHTAAQVIAKIASIEIPRKEWPELITSLLQNMTQQDKPASLKQATLESLGYVCEEISHNDLVQDEVNSVLTAVVQGMNVTEQSSVRLAAATALYNALDFAQTNFENEMERNYIMKVVCETAMAKEADIRKAAFECLVSIASTYYEVLEPYMQTLFELTANAVKGDEENVALQAIEFWSSICDEEIELQDFETGETGDSYPHSRFIEKALSSLVPMLLETLLKQDEDQDQEDGIWNLSMAGGTCLGLVARTVGDSIVPLVMPFVQENISKPDWRAREAATYAFGSILEGPSVEKLSPMVLSALDFLLNTMGDQNSHVKDTTAWTLSRIFELLHSPGTGFSVVTPANLPRIIGVLLESIKDSPHVAEKVCGAIYYLAQGYEGFETGSSVLSPYLADIITSLIATAERTDANDSKLRSAAYETLNEVVRCSNLPETSQIITQLLPVIMSKLGQTIDLQILSSDDREKQGDLQALLCGVLQVIIQKLSSTDETKPIIFQAADQIMVLFLKVFACRSSTVHEEAMLAIGALAYATGSEFAKYMLEFYKYLEMGLQNFEEYQVCTISVGVVGDICRALDDKMLPFCDNIMSLLLKDLSSGDLHRSVKPPIFSCFGDVALAIGEHFEKYVPYAMPMMQGAAEVCAQIDVNDEEMVEYGNQLKRSIFEAYSGILQGFKNSKAELMLPHAPHLLKFIEVVVKDANRDESVVRAAVAVLGDLADALGSNVKTLFKDLAFCSELLGECLQSEDEQLKETATWTQGMIGRVFSVCG</sequence>
<proteinExistence type="predicted"/>
<organism evidence="1 2">
    <name type="scientific">Cichorium intybus</name>
    <name type="common">Chicory</name>
    <dbReference type="NCBI Taxonomy" id="13427"/>
    <lineage>
        <taxon>Eukaryota</taxon>
        <taxon>Viridiplantae</taxon>
        <taxon>Streptophyta</taxon>
        <taxon>Embryophyta</taxon>
        <taxon>Tracheophyta</taxon>
        <taxon>Spermatophyta</taxon>
        <taxon>Magnoliopsida</taxon>
        <taxon>eudicotyledons</taxon>
        <taxon>Gunneridae</taxon>
        <taxon>Pentapetalae</taxon>
        <taxon>asterids</taxon>
        <taxon>campanulids</taxon>
        <taxon>Asterales</taxon>
        <taxon>Asteraceae</taxon>
        <taxon>Cichorioideae</taxon>
        <taxon>Cichorieae</taxon>
        <taxon>Cichoriinae</taxon>
        <taxon>Cichorium</taxon>
    </lineage>
</organism>
<name>A0ACB9GDL1_CICIN</name>
<dbReference type="Proteomes" id="UP001055811">
    <property type="component" value="Linkage Group LG02"/>
</dbReference>
<evidence type="ECO:0000313" key="1">
    <source>
        <dbReference type="EMBL" id="KAI3781604.1"/>
    </source>
</evidence>
<dbReference type="EMBL" id="CM042010">
    <property type="protein sequence ID" value="KAI3781604.1"/>
    <property type="molecule type" value="Genomic_DNA"/>
</dbReference>